<evidence type="ECO:0000256" key="1">
    <source>
        <dbReference type="SAM" id="Phobius"/>
    </source>
</evidence>
<gene>
    <name evidence="2" type="ORF">L0665_02775</name>
</gene>
<comment type="caution">
    <text evidence="2">The sequence shown here is derived from an EMBL/GenBank/DDBJ whole genome shotgun (WGS) entry which is preliminary data.</text>
</comment>
<evidence type="ECO:0000313" key="3">
    <source>
        <dbReference type="Proteomes" id="UP001143747"/>
    </source>
</evidence>
<keyword evidence="1" id="KW-1133">Transmembrane helix</keyword>
<organism evidence="2 3">
    <name type="scientific">Methanogenium marinum</name>
    <dbReference type="NCBI Taxonomy" id="348610"/>
    <lineage>
        <taxon>Archaea</taxon>
        <taxon>Methanobacteriati</taxon>
        <taxon>Methanobacteriota</taxon>
        <taxon>Stenosarchaea group</taxon>
        <taxon>Methanomicrobia</taxon>
        <taxon>Methanomicrobiales</taxon>
        <taxon>Methanomicrobiaceae</taxon>
        <taxon>Methanogenium</taxon>
    </lineage>
</organism>
<dbReference type="Proteomes" id="UP001143747">
    <property type="component" value="Unassembled WGS sequence"/>
</dbReference>
<proteinExistence type="predicted"/>
<keyword evidence="1" id="KW-0812">Transmembrane</keyword>
<feature type="transmembrane region" description="Helical" evidence="1">
    <location>
        <begin position="37"/>
        <end position="58"/>
    </location>
</feature>
<keyword evidence="3" id="KW-1185">Reference proteome</keyword>
<keyword evidence="1" id="KW-0472">Membrane</keyword>
<feature type="transmembrane region" description="Helical" evidence="1">
    <location>
        <begin position="12"/>
        <end position="31"/>
    </location>
</feature>
<reference evidence="2" key="1">
    <citation type="submission" date="2022-01" db="EMBL/GenBank/DDBJ databases">
        <title>Draft genome of Methanogenium marinum DSM 15558.</title>
        <authorList>
            <person name="Chen S.-C."/>
            <person name="You Y.-T."/>
        </authorList>
    </citation>
    <scope>NUCLEOTIDE SEQUENCE</scope>
    <source>
        <strain evidence="2">DSM 15558</strain>
    </source>
</reference>
<evidence type="ECO:0000313" key="2">
    <source>
        <dbReference type="EMBL" id="MDE4907541.1"/>
    </source>
</evidence>
<sequence>MKIKGTTVRVSIIQVGLVIALTLILLAYIFLSGDYGTLLWAVPVLIMLLVIPTALNYMSQSQYDDLIPYYEEEAESVRMANIHPNDIGKLVRVEGVVERVLFKSLNRPQYQIADKSGVMSVKMFTTPKEDVKKDDIVVVLGQVIKRYVVVGDPVINAVLIRKKSNK</sequence>
<protein>
    <submittedName>
        <fullName evidence="2">Nucleotide-binding protein</fullName>
    </submittedName>
</protein>
<name>A0A9Q4PWM9_9EURY</name>
<dbReference type="EMBL" id="JAKELO010000002">
    <property type="protein sequence ID" value="MDE4907541.1"/>
    <property type="molecule type" value="Genomic_DNA"/>
</dbReference>
<dbReference type="RefSeq" id="WP_274924190.1">
    <property type="nucleotide sequence ID" value="NZ_JAKELO010000002.1"/>
</dbReference>
<accession>A0A9Q4PWM9</accession>
<dbReference type="AlphaFoldDB" id="A0A9Q4PWM9"/>